<proteinExistence type="predicted"/>
<dbReference type="EMBL" id="WHUT02000005">
    <property type="protein sequence ID" value="NUB44657.1"/>
    <property type="molecule type" value="Genomic_DNA"/>
</dbReference>
<dbReference type="SMART" id="SM00344">
    <property type="entry name" value="HTH_ASNC"/>
    <property type="match status" value="1"/>
</dbReference>
<evidence type="ECO:0000256" key="3">
    <source>
        <dbReference type="ARBA" id="ARBA00023163"/>
    </source>
</evidence>
<protein>
    <submittedName>
        <fullName evidence="5">Lrp/AsnC family transcriptional regulator</fullName>
    </submittedName>
</protein>
<keyword evidence="2" id="KW-0238">DNA-binding</keyword>
<gene>
    <name evidence="5" type="ORF">GEU84_009705</name>
</gene>
<evidence type="ECO:0000313" key="5">
    <source>
        <dbReference type="EMBL" id="NUB44657.1"/>
    </source>
</evidence>
<dbReference type="Pfam" id="PF13412">
    <property type="entry name" value="HTH_24"/>
    <property type="match status" value="1"/>
</dbReference>
<reference evidence="5" key="1">
    <citation type="submission" date="2020-05" db="EMBL/GenBank/DDBJ databases">
        <title>Fertoebacter nigrum gen. nov., sp. nov., a new member of the family Rhodobacteraceae.</title>
        <authorList>
            <person name="Szuroczki S."/>
            <person name="Abbaszade G."/>
            <person name="Buni D."/>
            <person name="Schumann P."/>
            <person name="Toth E."/>
        </authorList>
    </citation>
    <scope>NUCLEOTIDE SEQUENCE</scope>
    <source>
        <strain evidence="5">RG-N-1a</strain>
    </source>
</reference>
<dbReference type="PROSITE" id="PS50956">
    <property type="entry name" value="HTH_ASNC_2"/>
    <property type="match status" value="1"/>
</dbReference>
<accession>A0A8X8H1W0</accession>
<dbReference type="GO" id="GO:0005829">
    <property type="term" value="C:cytosol"/>
    <property type="evidence" value="ECO:0007669"/>
    <property type="project" value="TreeGrafter"/>
</dbReference>
<dbReference type="InterPro" id="IPR011991">
    <property type="entry name" value="ArsR-like_HTH"/>
</dbReference>
<keyword evidence="6" id="KW-1185">Reference proteome</keyword>
<dbReference type="Gene3D" id="3.30.70.920">
    <property type="match status" value="1"/>
</dbReference>
<dbReference type="Proteomes" id="UP000484076">
    <property type="component" value="Unassembled WGS sequence"/>
</dbReference>
<dbReference type="InterPro" id="IPR019888">
    <property type="entry name" value="Tscrpt_reg_AsnC-like"/>
</dbReference>
<sequence>MPQAPLDDADKRLLRQLQRDARISTQDLADRAGLSASPAWRRVKRMEDAGLIRKHVAMLDPKRLGLSAVAYVHVSLLDHSEPTMARFDDFVQHQDQVVECASITGSDDYLLKVYARDPEDLERFIMRKLLALGIVRSSTTNFVLRQTKYTTELPLD</sequence>
<evidence type="ECO:0000259" key="4">
    <source>
        <dbReference type="PROSITE" id="PS50956"/>
    </source>
</evidence>
<evidence type="ECO:0000313" key="6">
    <source>
        <dbReference type="Proteomes" id="UP000484076"/>
    </source>
</evidence>
<dbReference type="RefSeq" id="WP_152825919.1">
    <property type="nucleotide sequence ID" value="NZ_WHUT02000005.1"/>
</dbReference>
<dbReference type="SUPFAM" id="SSF46785">
    <property type="entry name" value="Winged helix' DNA-binding domain"/>
    <property type="match status" value="1"/>
</dbReference>
<dbReference type="InterPro" id="IPR019887">
    <property type="entry name" value="Tscrpt_reg_AsnC/Lrp_C"/>
</dbReference>
<dbReference type="PRINTS" id="PR00033">
    <property type="entry name" value="HTHASNC"/>
</dbReference>
<dbReference type="AlphaFoldDB" id="A0A8X8H1W0"/>
<dbReference type="PANTHER" id="PTHR30154">
    <property type="entry name" value="LEUCINE-RESPONSIVE REGULATORY PROTEIN"/>
    <property type="match status" value="1"/>
</dbReference>
<dbReference type="Gene3D" id="1.10.10.10">
    <property type="entry name" value="Winged helix-like DNA-binding domain superfamily/Winged helix DNA-binding domain"/>
    <property type="match status" value="1"/>
</dbReference>
<keyword evidence="1" id="KW-0805">Transcription regulation</keyword>
<name>A0A8X8H1W0_9RHOB</name>
<dbReference type="InterPro" id="IPR011008">
    <property type="entry name" value="Dimeric_a/b-barrel"/>
</dbReference>
<dbReference type="InterPro" id="IPR036390">
    <property type="entry name" value="WH_DNA-bd_sf"/>
</dbReference>
<keyword evidence="3" id="KW-0804">Transcription</keyword>
<evidence type="ECO:0000256" key="2">
    <source>
        <dbReference type="ARBA" id="ARBA00023125"/>
    </source>
</evidence>
<dbReference type="PANTHER" id="PTHR30154:SF34">
    <property type="entry name" value="TRANSCRIPTIONAL REGULATOR AZLB"/>
    <property type="match status" value="1"/>
</dbReference>
<dbReference type="GO" id="GO:0043200">
    <property type="term" value="P:response to amino acid"/>
    <property type="evidence" value="ECO:0007669"/>
    <property type="project" value="TreeGrafter"/>
</dbReference>
<dbReference type="GO" id="GO:0006355">
    <property type="term" value="P:regulation of DNA-templated transcription"/>
    <property type="evidence" value="ECO:0007669"/>
    <property type="project" value="UniProtKB-ARBA"/>
</dbReference>
<dbReference type="Pfam" id="PF01037">
    <property type="entry name" value="AsnC_trans_reg"/>
    <property type="match status" value="1"/>
</dbReference>
<dbReference type="InterPro" id="IPR000485">
    <property type="entry name" value="AsnC-type_HTH_dom"/>
</dbReference>
<dbReference type="GO" id="GO:0043565">
    <property type="term" value="F:sequence-specific DNA binding"/>
    <property type="evidence" value="ECO:0007669"/>
    <property type="project" value="InterPro"/>
</dbReference>
<evidence type="ECO:0000256" key="1">
    <source>
        <dbReference type="ARBA" id="ARBA00023015"/>
    </source>
</evidence>
<dbReference type="InterPro" id="IPR036388">
    <property type="entry name" value="WH-like_DNA-bd_sf"/>
</dbReference>
<dbReference type="CDD" id="cd00090">
    <property type="entry name" value="HTH_ARSR"/>
    <property type="match status" value="1"/>
</dbReference>
<dbReference type="SUPFAM" id="SSF54909">
    <property type="entry name" value="Dimeric alpha+beta barrel"/>
    <property type="match status" value="1"/>
</dbReference>
<comment type="caution">
    <text evidence="5">The sequence shown here is derived from an EMBL/GenBank/DDBJ whole genome shotgun (WGS) entry which is preliminary data.</text>
</comment>
<feature type="domain" description="HTH asnC-type" evidence="4">
    <location>
        <begin position="6"/>
        <end position="67"/>
    </location>
</feature>
<organism evidence="5 6">
    <name type="scientific">Fertoeibacter niger</name>
    <dbReference type="NCBI Taxonomy" id="2656921"/>
    <lineage>
        <taxon>Bacteria</taxon>
        <taxon>Pseudomonadati</taxon>
        <taxon>Pseudomonadota</taxon>
        <taxon>Alphaproteobacteria</taxon>
        <taxon>Rhodobacterales</taxon>
        <taxon>Paracoccaceae</taxon>
        <taxon>Fertoeibacter</taxon>
    </lineage>
</organism>